<feature type="domain" description="GTPase-associated protein 1 middle" evidence="3">
    <location>
        <begin position="136"/>
        <end position="240"/>
    </location>
</feature>
<proteinExistence type="predicted"/>
<reference evidence="5" key="1">
    <citation type="submission" date="2023-07" db="EMBL/GenBank/DDBJ databases">
        <title>30 novel species of actinomycetes from the DSMZ collection.</title>
        <authorList>
            <person name="Nouioui I."/>
        </authorList>
    </citation>
    <scope>NUCLEOTIDE SEQUENCE [LARGE SCALE GENOMIC DNA]</scope>
    <source>
        <strain evidence="5">DSM 41886</strain>
    </source>
</reference>
<dbReference type="InterPro" id="IPR045401">
    <property type="entry name" value="GAP1-M"/>
</dbReference>
<keyword evidence="1" id="KW-0945">Host-virus interaction</keyword>
<feature type="compositionally biased region" description="Basic and acidic residues" evidence="2">
    <location>
        <begin position="109"/>
        <end position="124"/>
    </location>
</feature>
<dbReference type="PANTHER" id="PTHR13037:SF24">
    <property type="entry name" value="POLYCOMB PROTEIN PCL-RELATED"/>
    <property type="match status" value="1"/>
</dbReference>
<keyword evidence="5" id="KW-1185">Reference proteome</keyword>
<evidence type="ECO:0000256" key="2">
    <source>
        <dbReference type="SAM" id="MobiDB-lite"/>
    </source>
</evidence>
<dbReference type="EMBL" id="JAVREV010000007">
    <property type="protein sequence ID" value="MDT0443982.1"/>
    <property type="molecule type" value="Genomic_DNA"/>
</dbReference>
<dbReference type="Pfam" id="PF20014">
    <property type="entry name" value="GAP1-M"/>
    <property type="match status" value="1"/>
</dbReference>
<comment type="caution">
    <text evidence="4">The sequence shown here is derived from an EMBL/GenBank/DDBJ whole genome shotgun (WGS) entry which is preliminary data.</text>
</comment>
<name>A0ABU2S4T6_9ACTN</name>
<evidence type="ECO:0000313" key="5">
    <source>
        <dbReference type="Proteomes" id="UP001183615"/>
    </source>
</evidence>
<sequence length="505" mass="54920">MQGGRVIRRLRFTLSTDEVTERVTAAADGTGRLPEHLLPLVAAAAPAPPAGDGGCLAHAGLPGGGSLLLCRGAADGTADGTVDALYLPHGPERALGDILPVDLWRSPLWDRPHEPDTDPAREPEPEPGTELTAEELADFARARSDRLIPFLSDVRALFTSPAGRQLVLAEEEQATVARWIGLATWFLDRYGTAGQARALTFTTGSTRPLDAPQQIIGIGPDATFDRKDPDVLRHRYRVHDGLGGEGSPPRADPWVAQAVRDWLPRLPGASGPPPPLPPAAPAAVQERLRESARNLRGGPHHLHGVGLFRMLRGRLGENEELNEETLGLIYELVWDKSDPDLAGALELARTCPLPLLVSTRIHLRLLNWITRGGTVNDKRCELARELLRHEDAYPFTSSRRETARLLVRGQEVNAGGPGAADAAQHLRRELNRGDSMVLAEVRIWARRQLRQYEESTALPPPPPPPPPRTAPPPPPPRQPPPAQPPPPQPPPPVRRPPHIPPTDRT</sequence>
<feature type="region of interest" description="Disordered" evidence="2">
    <location>
        <begin position="109"/>
        <end position="129"/>
    </location>
</feature>
<evidence type="ECO:0000259" key="3">
    <source>
        <dbReference type="Pfam" id="PF20014"/>
    </source>
</evidence>
<dbReference type="Proteomes" id="UP001183615">
    <property type="component" value="Unassembled WGS sequence"/>
</dbReference>
<feature type="region of interest" description="Disordered" evidence="2">
    <location>
        <begin position="453"/>
        <end position="505"/>
    </location>
</feature>
<feature type="compositionally biased region" description="Pro residues" evidence="2">
    <location>
        <begin position="458"/>
        <end position="505"/>
    </location>
</feature>
<gene>
    <name evidence="4" type="ORF">RM779_15470</name>
</gene>
<organism evidence="4 5">
    <name type="scientific">Streptomyces johnsoniae</name>
    <dbReference type="NCBI Taxonomy" id="3075532"/>
    <lineage>
        <taxon>Bacteria</taxon>
        <taxon>Bacillati</taxon>
        <taxon>Actinomycetota</taxon>
        <taxon>Actinomycetes</taxon>
        <taxon>Kitasatosporales</taxon>
        <taxon>Streptomycetaceae</taxon>
        <taxon>Streptomyces</taxon>
    </lineage>
</organism>
<dbReference type="RefSeq" id="WP_311618274.1">
    <property type="nucleotide sequence ID" value="NZ_JAVREV010000007.1"/>
</dbReference>
<dbReference type="PANTHER" id="PTHR13037">
    <property type="entry name" value="FORMIN"/>
    <property type="match status" value="1"/>
</dbReference>
<accession>A0ABU2S4T6</accession>
<protein>
    <recommendedName>
        <fullName evidence="3">GTPase-associated protein 1 middle domain-containing protein</fullName>
    </recommendedName>
</protein>
<evidence type="ECO:0000313" key="4">
    <source>
        <dbReference type="EMBL" id="MDT0443982.1"/>
    </source>
</evidence>
<evidence type="ECO:0000256" key="1">
    <source>
        <dbReference type="ARBA" id="ARBA00022581"/>
    </source>
</evidence>